<evidence type="ECO:0000313" key="3">
    <source>
        <dbReference type="Proteomes" id="UP000583127"/>
    </source>
</evidence>
<gene>
    <name evidence="2" type="ORF">HHL14_29620</name>
</gene>
<accession>A0A7Y0FGF4</accession>
<evidence type="ECO:0000256" key="1">
    <source>
        <dbReference type="SAM" id="SignalP"/>
    </source>
</evidence>
<proteinExistence type="predicted"/>
<feature type="signal peptide" evidence="1">
    <location>
        <begin position="1"/>
        <end position="23"/>
    </location>
</feature>
<dbReference type="RefSeq" id="WP_169501152.1">
    <property type="nucleotide sequence ID" value="NZ_JABBFZ010000027.1"/>
</dbReference>
<evidence type="ECO:0008006" key="4">
    <source>
        <dbReference type="Google" id="ProtNLM"/>
    </source>
</evidence>
<name>A0A7Y0FGF4_9BURK</name>
<keyword evidence="1" id="KW-0732">Signal</keyword>
<keyword evidence="3" id="KW-1185">Reference proteome</keyword>
<feature type="chain" id="PRO_5031030361" description="Lipoprotein" evidence="1">
    <location>
        <begin position="24"/>
        <end position="148"/>
    </location>
</feature>
<evidence type="ECO:0000313" key="2">
    <source>
        <dbReference type="EMBL" id="NML34969.1"/>
    </source>
</evidence>
<dbReference type="EMBL" id="JABBFZ010000027">
    <property type="protein sequence ID" value="NML34969.1"/>
    <property type="molecule type" value="Genomic_DNA"/>
</dbReference>
<protein>
    <recommendedName>
        <fullName evidence="4">Lipoprotein</fullName>
    </recommendedName>
</protein>
<reference evidence="2 3" key="1">
    <citation type="submission" date="2020-04" db="EMBL/GenBank/DDBJ databases">
        <title>Paraburkholderia sp. G-4-1-8 isolated from soil.</title>
        <authorList>
            <person name="Dahal R.H."/>
        </authorList>
    </citation>
    <scope>NUCLEOTIDE SEQUENCE [LARGE SCALE GENOMIC DNA]</scope>
    <source>
        <strain evidence="2 3">G-4-1-8</strain>
    </source>
</reference>
<dbReference type="Proteomes" id="UP000583127">
    <property type="component" value="Unassembled WGS sequence"/>
</dbReference>
<organism evidence="2 3">
    <name type="scientific">Paraburkholderia antibiotica</name>
    <dbReference type="NCBI Taxonomy" id="2728839"/>
    <lineage>
        <taxon>Bacteria</taxon>
        <taxon>Pseudomonadati</taxon>
        <taxon>Pseudomonadota</taxon>
        <taxon>Betaproteobacteria</taxon>
        <taxon>Burkholderiales</taxon>
        <taxon>Burkholderiaceae</taxon>
        <taxon>Paraburkholderia</taxon>
    </lineage>
</organism>
<comment type="caution">
    <text evidence="2">The sequence shown here is derived from an EMBL/GenBank/DDBJ whole genome shotgun (WGS) entry which is preliminary data.</text>
</comment>
<dbReference type="PROSITE" id="PS51257">
    <property type="entry name" value="PROKAR_LIPOPROTEIN"/>
    <property type="match status" value="1"/>
</dbReference>
<dbReference type="AlphaFoldDB" id="A0A7Y0FGF4"/>
<sequence>MKRIMLLAAGLVLSIALGACSTAQQTSATADLAKLQAIVSNGCLVVQPTLTAVAALDPVVATAATANGLFCATAGAITVTSVQSLISTGIPAIEKAITDSTLVPAEQKPIIIAAIGVFQLTAVNALAVYSNAAAATPAAASAPVAASQ</sequence>